<feature type="region of interest" description="Disordered" evidence="1">
    <location>
        <begin position="1"/>
        <end position="27"/>
    </location>
</feature>
<evidence type="ECO:0000313" key="2">
    <source>
        <dbReference type="EMBL" id="KAL2336676.1"/>
    </source>
</evidence>
<keyword evidence="3" id="KW-1185">Reference proteome</keyword>
<protein>
    <submittedName>
        <fullName evidence="2">Uncharacterized protein</fullName>
    </submittedName>
</protein>
<dbReference type="EMBL" id="JBGMDY010000004">
    <property type="protein sequence ID" value="KAL2336676.1"/>
    <property type="molecule type" value="Genomic_DNA"/>
</dbReference>
<gene>
    <name evidence="2" type="ORF">Fmac_011122</name>
</gene>
<sequence length="72" mass="7880">MQNPPTVVAASPSSPAAPRRPDHRPPLSAATAAVEHFNCNVNDAIGYQCKIWSTCFKWNRDAVKVSFLIQLS</sequence>
<feature type="compositionally biased region" description="Low complexity" evidence="1">
    <location>
        <begin position="1"/>
        <end position="17"/>
    </location>
</feature>
<accession>A0ABD1MLU7</accession>
<name>A0ABD1MLU7_9FABA</name>
<proteinExistence type="predicted"/>
<dbReference type="AlphaFoldDB" id="A0ABD1MLU7"/>
<evidence type="ECO:0000256" key="1">
    <source>
        <dbReference type="SAM" id="MobiDB-lite"/>
    </source>
</evidence>
<comment type="caution">
    <text evidence="2">The sequence shown here is derived from an EMBL/GenBank/DDBJ whole genome shotgun (WGS) entry which is preliminary data.</text>
</comment>
<evidence type="ECO:0000313" key="3">
    <source>
        <dbReference type="Proteomes" id="UP001603857"/>
    </source>
</evidence>
<dbReference type="Proteomes" id="UP001603857">
    <property type="component" value="Unassembled WGS sequence"/>
</dbReference>
<organism evidence="2 3">
    <name type="scientific">Flemingia macrophylla</name>
    <dbReference type="NCBI Taxonomy" id="520843"/>
    <lineage>
        <taxon>Eukaryota</taxon>
        <taxon>Viridiplantae</taxon>
        <taxon>Streptophyta</taxon>
        <taxon>Embryophyta</taxon>
        <taxon>Tracheophyta</taxon>
        <taxon>Spermatophyta</taxon>
        <taxon>Magnoliopsida</taxon>
        <taxon>eudicotyledons</taxon>
        <taxon>Gunneridae</taxon>
        <taxon>Pentapetalae</taxon>
        <taxon>rosids</taxon>
        <taxon>fabids</taxon>
        <taxon>Fabales</taxon>
        <taxon>Fabaceae</taxon>
        <taxon>Papilionoideae</taxon>
        <taxon>50 kb inversion clade</taxon>
        <taxon>NPAAA clade</taxon>
        <taxon>indigoferoid/millettioid clade</taxon>
        <taxon>Phaseoleae</taxon>
        <taxon>Flemingia</taxon>
    </lineage>
</organism>
<reference evidence="2 3" key="1">
    <citation type="submission" date="2024-08" db="EMBL/GenBank/DDBJ databases">
        <title>Insights into the chromosomal genome structure of Flemingia macrophylla.</title>
        <authorList>
            <person name="Ding Y."/>
            <person name="Zhao Y."/>
            <person name="Bi W."/>
            <person name="Wu M."/>
            <person name="Zhao G."/>
            <person name="Gong Y."/>
            <person name="Li W."/>
            <person name="Zhang P."/>
        </authorList>
    </citation>
    <scope>NUCLEOTIDE SEQUENCE [LARGE SCALE GENOMIC DNA]</scope>
    <source>
        <strain evidence="2">DYQJB</strain>
        <tissue evidence="2">Leaf</tissue>
    </source>
</reference>